<proteinExistence type="predicted"/>
<dbReference type="EMBL" id="MHLE01000001">
    <property type="protein sequence ID" value="OGZ03454.1"/>
    <property type="molecule type" value="Genomic_DNA"/>
</dbReference>
<protein>
    <submittedName>
        <fullName evidence="2">Uncharacterized protein</fullName>
    </submittedName>
</protein>
<feature type="transmembrane region" description="Helical" evidence="1">
    <location>
        <begin position="13"/>
        <end position="35"/>
    </location>
</feature>
<organism evidence="2 3">
    <name type="scientific">Candidatus Liptonbacteria bacterium RIFOXYB1_FULL_36_10</name>
    <dbReference type="NCBI Taxonomy" id="1798654"/>
    <lineage>
        <taxon>Bacteria</taxon>
        <taxon>Candidatus Liptoniibacteriota</taxon>
    </lineage>
</organism>
<name>A0A1G2CPX1_9BACT</name>
<comment type="caution">
    <text evidence="2">The sequence shown here is derived from an EMBL/GenBank/DDBJ whole genome shotgun (WGS) entry which is preliminary data.</text>
</comment>
<dbReference type="Proteomes" id="UP000178599">
    <property type="component" value="Unassembled WGS sequence"/>
</dbReference>
<gene>
    <name evidence="2" type="ORF">A2390_00820</name>
</gene>
<evidence type="ECO:0000313" key="3">
    <source>
        <dbReference type="Proteomes" id="UP000178599"/>
    </source>
</evidence>
<keyword evidence="1" id="KW-0472">Membrane</keyword>
<dbReference type="AlphaFoldDB" id="A0A1G2CPX1"/>
<accession>A0A1G2CPX1</accession>
<keyword evidence="1" id="KW-0812">Transmembrane</keyword>
<keyword evidence="1" id="KW-1133">Transmembrane helix</keyword>
<evidence type="ECO:0000313" key="2">
    <source>
        <dbReference type="EMBL" id="OGZ03454.1"/>
    </source>
</evidence>
<evidence type="ECO:0000256" key="1">
    <source>
        <dbReference type="SAM" id="Phobius"/>
    </source>
</evidence>
<sequence length="151" mass="17266">MWLIESCFLNSPFLSWIFDLYALQYPSFFFILSFLRRYLKIFKKRFLIDPNIRTKNPGFGSSFGTLTFSDIEGVNMSSLTGSFFTINFSSDLAIFGISFLEPLISWGAGFVVGKGIIGFTSIFIHAVVFEFQAYPVSQSQWEVPFIILTRV</sequence>
<feature type="transmembrane region" description="Helical" evidence="1">
    <location>
        <begin position="106"/>
        <end position="129"/>
    </location>
</feature>
<reference evidence="2 3" key="1">
    <citation type="journal article" date="2016" name="Nat. Commun.">
        <title>Thousands of microbial genomes shed light on interconnected biogeochemical processes in an aquifer system.</title>
        <authorList>
            <person name="Anantharaman K."/>
            <person name="Brown C.T."/>
            <person name="Hug L.A."/>
            <person name="Sharon I."/>
            <person name="Castelle C.J."/>
            <person name="Probst A.J."/>
            <person name="Thomas B.C."/>
            <person name="Singh A."/>
            <person name="Wilkins M.J."/>
            <person name="Karaoz U."/>
            <person name="Brodie E.L."/>
            <person name="Williams K.H."/>
            <person name="Hubbard S.S."/>
            <person name="Banfield J.F."/>
        </authorList>
    </citation>
    <scope>NUCLEOTIDE SEQUENCE [LARGE SCALE GENOMIC DNA]</scope>
</reference>